<evidence type="ECO:0000256" key="1">
    <source>
        <dbReference type="PROSITE-ProRule" id="PRU00076"/>
    </source>
</evidence>
<protein>
    <submittedName>
        <fullName evidence="3">EGF-like domain-containing protein</fullName>
    </submittedName>
</protein>
<feature type="disulfide bond" evidence="1">
    <location>
        <begin position="45"/>
        <end position="54"/>
    </location>
</feature>
<reference evidence="3" key="1">
    <citation type="submission" date="2020-08" db="EMBL/GenBank/DDBJ databases">
        <title>Multicomponent nature underlies the extraordinary mechanical properties of spider dragline silk.</title>
        <authorList>
            <person name="Kono N."/>
            <person name="Nakamura H."/>
            <person name="Mori M."/>
            <person name="Yoshida Y."/>
            <person name="Ohtoshi R."/>
            <person name="Malay A.D."/>
            <person name="Moran D.A.P."/>
            <person name="Tomita M."/>
            <person name="Numata K."/>
            <person name="Arakawa K."/>
        </authorList>
    </citation>
    <scope>NUCLEOTIDE SEQUENCE</scope>
</reference>
<dbReference type="SUPFAM" id="SSF57196">
    <property type="entry name" value="EGF/Laminin"/>
    <property type="match status" value="1"/>
</dbReference>
<evidence type="ECO:0000313" key="3">
    <source>
        <dbReference type="EMBL" id="GFY52012.1"/>
    </source>
</evidence>
<dbReference type="Proteomes" id="UP000886998">
    <property type="component" value="Unassembled WGS sequence"/>
</dbReference>
<comment type="caution">
    <text evidence="1">Lacks conserved residue(s) required for the propagation of feature annotation.</text>
</comment>
<dbReference type="InterPro" id="IPR000742">
    <property type="entry name" value="EGF"/>
</dbReference>
<evidence type="ECO:0000259" key="2">
    <source>
        <dbReference type="PROSITE" id="PS50026"/>
    </source>
</evidence>
<dbReference type="PROSITE" id="PS01186">
    <property type="entry name" value="EGF_2"/>
    <property type="match status" value="1"/>
</dbReference>
<organism evidence="3 4">
    <name type="scientific">Trichonephila inaurata madagascariensis</name>
    <dbReference type="NCBI Taxonomy" id="2747483"/>
    <lineage>
        <taxon>Eukaryota</taxon>
        <taxon>Metazoa</taxon>
        <taxon>Ecdysozoa</taxon>
        <taxon>Arthropoda</taxon>
        <taxon>Chelicerata</taxon>
        <taxon>Arachnida</taxon>
        <taxon>Araneae</taxon>
        <taxon>Araneomorphae</taxon>
        <taxon>Entelegynae</taxon>
        <taxon>Araneoidea</taxon>
        <taxon>Nephilidae</taxon>
        <taxon>Trichonephila</taxon>
        <taxon>Trichonephila inaurata</taxon>
    </lineage>
</organism>
<keyword evidence="4" id="KW-1185">Reference proteome</keyword>
<dbReference type="PROSITE" id="PS50026">
    <property type="entry name" value="EGF_3"/>
    <property type="match status" value="1"/>
</dbReference>
<dbReference type="Gene3D" id="2.10.25.10">
    <property type="entry name" value="Laminin"/>
    <property type="match status" value="1"/>
</dbReference>
<accession>A0A8X6XDY8</accession>
<comment type="caution">
    <text evidence="3">The sequence shown here is derived from an EMBL/GenBank/DDBJ whole genome shotgun (WGS) entry which is preliminary data.</text>
</comment>
<keyword evidence="1" id="KW-1015">Disulfide bond</keyword>
<dbReference type="Pfam" id="PF00008">
    <property type="entry name" value="EGF"/>
    <property type="match status" value="1"/>
</dbReference>
<keyword evidence="1" id="KW-0245">EGF-like domain</keyword>
<feature type="disulfide bond" evidence="1">
    <location>
        <begin position="19"/>
        <end position="29"/>
    </location>
</feature>
<dbReference type="SMART" id="SM00181">
    <property type="entry name" value="EGF"/>
    <property type="match status" value="2"/>
</dbReference>
<gene>
    <name evidence="3" type="primary">NCL1_31205</name>
    <name evidence="3" type="ORF">TNIN_367801</name>
</gene>
<proteinExistence type="predicted"/>
<dbReference type="PROSITE" id="PS00022">
    <property type="entry name" value="EGF_1"/>
    <property type="match status" value="1"/>
</dbReference>
<dbReference type="OrthoDB" id="6051224at2759"/>
<evidence type="ECO:0000313" key="4">
    <source>
        <dbReference type="Proteomes" id="UP000886998"/>
    </source>
</evidence>
<feature type="domain" description="EGF-like" evidence="2">
    <location>
        <begin position="15"/>
        <end position="55"/>
    </location>
</feature>
<name>A0A8X6XDY8_9ARAC</name>
<sequence length="136" mass="15179">MQNGFNAHLLVKQSNEDVCNPETCSHGECEYLTNSRAEPNYRCICDAGYTGLRCETKIVDNSDTSNSLCEILQPICRDMGAECIIENFEAICRCPWGQTVGLPSGICEDVCNPETCFHGECEYLTNSKAEPNYRCM</sequence>
<dbReference type="EMBL" id="BMAV01008413">
    <property type="protein sequence ID" value="GFY52012.1"/>
    <property type="molecule type" value="Genomic_DNA"/>
</dbReference>
<dbReference type="AlphaFoldDB" id="A0A8X6XDY8"/>